<comment type="caution">
    <text evidence="1">The sequence shown here is derived from an EMBL/GenBank/DDBJ whole genome shotgun (WGS) entry which is preliminary data.</text>
</comment>
<dbReference type="NCBIfam" id="TIGR02684">
    <property type="entry name" value="dnstrm_HI1420"/>
    <property type="match status" value="1"/>
</dbReference>
<dbReference type="OrthoDB" id="9798416at2"/>
<sequence length="102" mass="11104">MKLRDISETFEADLQDSEFVQVYLEEAMHDGTPNLLVALRNVIQANEGMADIAQEVGVGRESLYKTLSETGNPHFATIEKVIKALGLRLTIAPAAMAKASSI</sequence>
<reference evidence="1 2" key="1">
    <citation type="journal article" date="2018" name="Sci. Rep.">
        <title>A novel species of the marine cyanobacterium Acaryochloris with a unique pigment content and lifestyle.</title>
        <authorList>
            <person name="Partensky F."/>
            <person name="Six C."/>
            <person name="Ratin M."/>
            <person name="Garczarek L."/>
            <person name="Vaulot D."/>
            <person name="Probert I."/>
            <person name="Calteau A."/>
            <person name="Gourvil P."/>
            <person name="Marie D."/>
            <person name="Grebert T."/>
            <person name="Bouchier C."/>
            <person name="Le Panse S."/>
            <person name="Gachenot M."/>
            <person name="Rodriguez F."/>
            <person name="Garrido J.L."/>
        </authorList>
    </citation>
    <scope>NUCLEOTIDE SEQUENCE [LARGE SCALE GENOMIC DNA]</scope>
    <source>
        <strain evidence="1 2">RCC1774</strain>
    </source>
</reference>
<proteinExistence type="predicted"/>
<dbReference type="PANTHER" id="PTHR40275:SF1">
    <property type="entry name" value="SSL7038 PROTEIN"/>
    <property type="match status" value="1"/>
</dbReference>
<dbReference type="InterPro" id="IPR014057">
    <property type="entry name" value="HI1420"/>
</dbReference>
<dbReference type="Pfam" id="PF21716">
    <property type="entry name" value="dnstrm_HI1420"/>
    <property type="match status" value="1"/>
</dbReference>
<protein>
    <recommendedName>
        <fullName evidence="3">Addiction module antidote protein</fullName>
    </recommendedName>
</protein>
<accession>A0A2W1JM10</accession>
<evidence type="ECO:0000313" key="2">
    <source>
        <dbReference type="Proteomes" id="UP000248857"/>
    </source>
</evidence>
<dbReference type="AlphaFoldDB" id="A0A2W1JM10"/>
<evidence type="ECO:0000313" key="1">
    <source>
        <dbReference type="EMBL" id="PZD74403.1"/>
    </source>
</evidence>
<dbReference type="RefSeq" id="WP_110985250.1">
    <property type="nucleotide sequence ID" value="NZ_CAWNWM010000003.1"/>
</dbReference>
<keyword evidence="2" id="KW-1185">Reference proteome</keyword>
<dbReference type="PANTHER" id="PTHR40275">
    <property type="entry name" value="SSL7038 PROTEIN"/>
    <property type="match status" value="1"/>
</dbReference>
<dbReference type="EMBL" id="PQWO01000003">
    <property type="protein sequence ID" value="PZD74403.1"/>
    <property type="molecule type" value="Genomic_DNA"/>
</dbReference>
<name>A0A2W1JM10_9CYAN</name>
<dbReference type="Proteomes" id="UP000248857">
    <property type="component" value="Unassembled WGS sequence"/>
</dbReference>
<organism evidence="1 2">
    <name type="scientific">Acaryochloris thomasi RCC1774</name>
    <dbReference type="NCBI Taxonomy" id="1764569"/>
    <lineage>
        <taxon>Bacteria</taxon>
        <taxon>Bacillati</taxon>
        <taxon>Cyanobacteriota</taxon>
        <taxon>Cyanophyceae</taxon>
        <taxon>Acaryochloridales</taxon>
        <taxon>Acaryochloridaceae</taxon>
        <taxon>Acaryochloris</taxon>
        <taxon>Acaryochloris thomasi</taxon>
    </lineage>
</organism>
<gene>
    <name evidence="1" type="ORF">C1752_01276</name>
</gene>
<evidence type="ECO:0008006" key="3">
    <source>
        <dbReference type="Google" id="ProtNLM"/>
    </source>
</evidence>